<organism evidence="2">
    <name type="scientific">uncultured Rubrobacteraceae bacterium</name>
    <dbReference type="NCBI Taxonomy" id="349277"/>
    <lineage>
        <taxon>Bacteria</taxon>
        <taxon>Bacillati</taxon>
        <taxon>Actinomycetota</taxon>
        <taxon>Rubrobacteria</taxon>
        <taxon>Rubrobacterales</taxon>
        <taxon>Rubrobacteraceae</taxon>
        <taxon>environmental samples</taxon>
    </lineage>
</organism>
<feature type="region of interest" description="Disordered" evidence="1">
    <location>
        <begin position="340"/>
        <end position="375"/>
    </location>
</feature>
<name>A0A6J4QHX1_9ACTN</name>
<sequence>MRLVASGRDNACAGVGGLGGPAGRPLLCLLLALVAVLVVACAGSETREGPDERTPVGGRAPATTAEEGTRGEPGSAGGETAAGAGPGAGPPSYGYTHGMPSGNRVVEGSGGLPGSEPVDVGLSGEPAWVVGTPVEGGIAWVVALADGRIEAFRLDATSGSVRPRPVTPDRLPAGSPPALVAEGEDLRLLAPPDGGSASTHPVPVSPGGSLAVAEDGAVFEGRDGRFEPVGDPQEVVALPDARAVRARDGRIAVLSDPTRRYVHGVVGDDLEADAITVLEPGDDDLRVAGRVFAESGGVFELVSPLWFGGPDDRELLAVTESMEGLGSRIAVYEPGAPWWPRARSSGSPKGGATCWPRGPSGRTGRRRSRPSAPRT</sequence>
<proteinExistence type="predicted"/>
<dbReference type="AlphaFoldDB" id="A0A6J4QHX1"/>
<gene>
    <name evidence="2" type="ORF">AVDCRST_MAG01-01-3591</name>
</gene>
<dbReference type="EMBL" id="CADCUW010000466">
    <property type="protein sequence ID" value="CAA9440352.1"/>
    <property type="molecule type" value="Genomic_DNA"/>
</dbReference>
<feature type="compositionally biased region" description="Basic and acidic residues" evidence="1">
    <location>
        <begin position="45"/>
        <end position="54"/>
    </location>
</feature>
<feature type="region of interest" description="Disordered" evidence="1">
    <location>
        <begin position="45"/>
        <end position="113"/>
    </location>
</feature>
<reference evidence="2" key="1">
    <citation type="submission" date="2020-02" db="EMBL/GenBank/DDBJ databases">
        <authorList>
            <person name="Meier V. D."/>
        </authorList>
    </citation>
    <scope>NUCLEOTIDE SEQUENCE</scope>
    <source>
        <strain evidence="2">AVDCRST_MAG01</strain>
    </source>
</reference>
<evidence type="ECO:0000313" key="2">
    <source>
        <dbReference type="EMBL" id="CAA9440352.1"/>
    </source>
</evidence>
<evidence type="ECO:0000256" key="1">
    <source>
        <dbReference type="SAM" id="MobiDB-lite"/>
    </source>
</evidence>
<accession>A0A6J4QHX1</accession>
<protein>
    <submittedName>
        <fullName evidence="2">Uncharacterized protein</fullName>
    </submittedName>
</protein>